<evidence type="ECO:0000313" key="3">
    <source>
        <dbReference type="Proteomes" id="UP001356427"/>
    </source>
</evidence>
<gene>
    <name evidence="2" type="ORF">J4Q44_G00224920</name>
</gene>
<accession>A0AAN8L9T5</accession>
<dbReference type="InterPro" id="IPR043502">
    <property type="entry name" value="DNA/RNA_pol_sf"/>
</dbReference>
<dbReference type="AlphaFoldDB" id="A0AAN8L9T5"/>
<dbReference type="SUPFAM" id="SSF53098">
    <property type="entry name" value="Ribonuclease H-like"/>
    <property type="match status" value="1"/>
</dbReference>
<dbReference type="SUPFAM" id="SSF56672">
    <property type="entry name" value="DNA/RNA polymerases"/>
    <property type="match status" value="1"/>
</dbReference>
<comment type="caution">
    <text evidence="2">The sequence shown here is derived from an EMBL/GenBank/DDBJ whole genome shotgun (WGS) entry which is preliminary data.</text>
</comment>
<feature type="compositionally biased region" description="Basic and acidic residues" evidence="1">
    <location>
        <begin position="534"/>
        <end position="570"/>
    </location>
</feature>
<feature type="region of interest" description="Disordered" evidence="1">
    <location>
        <begin position="67"/>
        <end position="108"/>
    </location>
</feature>
<evidence type="ECO:0008006" key="4">
    <source>
        <dbReference type="Google" id="ProtNLM"/>
    </source>
</evidence>
<protein>
    <recommendedName>
        <fullName evidence="4">Integrase catalytic domain-containing protein</fullName>
    </recommendedName>
</protein>
<feature type="region of interest" description="Disordered" evidence="1">
    <location>
        <begin position="655"/>
        <end position="721"/>
    </location>
</feature>
<feature type="region of interest" description="Disordered" evidence="1">
    <location>
        <begin position="521"/>
        <end position="590"/>
    </location>
</feature>
<evidence type="ECO:0000313" key="2">
    <source>
        <dbReference type="EMBL" id="KAK6307344.1"/>
    </source>
</evidence>
<dbReference type="Gene3D" id="3.30.420.10">
    <property type="entry name" value="Ribonuclease H-like superfamily/Ribonuclease H"/>
    <property type="match status" value="1"/>
</dbReference>
<dbReference type="InterPro" id="IPR012337">
    <property type="entry name" value="RNaseH-like_sf"/>
</dbReference>
<proteinExistence type="predicted"/>
<reference evidence="2 3" key="1">
    <citation type="submission" date="2021-04" db="EMBL/GenBank/DDBJ databases">
        <authorList>
            <person name="De Guttry C."/>
            <person name="Zahm M."/>
            <person name="Klopp C."/>
            <person name="Cabau C."/>
            <person name="Louis A."/>
            <person name="Berthelot C."/>
            <person name="Parey E."/>
            <person name="Roest Crollius H."/>
            <person name="Montfort J."/>
            <person name="Robinson-Rechavi M."/>
            <person name="Bucao C."/>
            <person name="Bouchez O."/>
            <person name="Gislard M."/>
            <person name="Lluch J."/>
            <person name="Milhes M."/>
            <person name="Lampietro C."/>
            <person name="Lopez Roques C."/>
            <person name="Donnadieu C."/>
            <person name="Braasch I."/>
            <person name="Desvignes T."/>
            <person name="Postlethwait J."/>
            <person name="Bobe J."/>
            <person name="Wedekind C."/>
            <person name="Guiguen Y."/>
        </authorList>
    </citation>
    <scope>NUCLEOTIDE SEQUENCE [LARGE SCALE GENOMIC DNA]</scope>
    <source>
        <strain evidence="2">Cs_M1</strain>
        <tissue evidence="2">Blood</tissue>
    </source>
</reference>
<dbReference type="EMBL" id="JAGTTL010000020">
    <property type="protein sequence ID" value="KAK6307344.1"/>
    <property type="molecule type" value="Genomic_DNA"/>
</dbReference>
<keyword evidence="3" id="KW-1185">Reference proteome</keyword>
<dbReference type="InterPro" id="IPR036397">
    <property type="entry name" value="RNaseH_sf"/>
</dbReference>
<organism evidence="2 3">
    <name type="scientific">Coregonus suidteri</name>
    <dbReference type="NCBI Taxonomy" id="861788"/>
    <lineage>
        <taxon>Eukaryota</taxon>
        <taxon>Metazoa</taxon>
        <taxon>Chordata</taxon>
        <taxon>Craniata</taxon>
        <taxon>Vertebrata</taxon>
        <taxon>Euteleostomi</taxon>
        <taxon>Actinopterygii</taxon>
        <taxon>Neopterygii</taxon>
        <taxon>Teleostei</taxon>
        <taxon>Protacanthopterygii</taxon>
        <taxon>Salmoniformes</taxon>
        <taxon>Salmonidae</taxon>
        <taxon>Coregoninae</taxon>
        <taxon>Coregonus</taxon>
    </lineage>
</organism>
<dbReference type="GO" id="GO:0003676">
    <property type="term" value="F:nucleic acid binding"/>
    <property type="evidence" value="ECO:0007669"/>
    <property type="project" value="InterPro"/>
</dbReference>
<dbReference type="PANTHER" id="PTHR34072">
    <property type="entry name" value="ENZYMATIC POLYPROTEIN-RELATED"/>
    <property type="match status" value="1"/>
</dbReference>
<dbReference type="PANTHER" id="PTHR34072:SF52">
    <property type="entry name" value="RIBONUCLEASE H"/>
    <property type="match status" value="1"/>
</dbReference>
<dbReference type="Proteomes" id="UP001356427">
    <property type="component" value="Unassembled WGS sequence"/>
</dbReference>
<feature type="region of interest" description="Disordered" evidence="1">
    <location>
        <begin position="15"/>
        <end position="38"/>
    </location>
</feature>
<sequence>MDAATTNYAEFSRRFRAVFDHPPEGAGGGGTSPPREDVQRELACRDTSLTFDQLVDMAIRLDTLLATRGRPGGGGSPIPLSSASEPSPMELGGAGARERRRRSPRGPGPCTNFFQSFVDEIFRDMQGQGVVVYIDDILVYSPTRVKMEGGPVRLRWSAEADRAFGRLKDLFTSAPVFGASGSLFTLSPAERNYDVGDRELLAVVQALKITYIPGSQNGKADALSRRYDAEERSVESTPILPESCLVAPVVWEVDGEIERALRTDPSPPQCPVGRTYVPLEIRDRLICSRRPVVSFLMPGLPTALQTAEALFTHVFRHYGVPEDIVSDRGPQFTSRPVLAPWHESQIEAPAVDEWVRRSEETWDAAHVHLQRAIIVDRRRASADLHRSEGPVYAPGDRVWLSTRNLPLRLPCRKLGRRPVVAGPLQDFEIEETPPPPLDIEGAPAEAYKAIYETINCGEKPLPITKVFATSWLSIEPAVSRILDQWEELRLNFAVTKSSEHCYMTEVYENTGSLRKAPMVTLTLRESKSSSSSSSEDKGEKEKKEEREERRGEERQERDEEEKEEKREGERMVLQAEVNTDEASSQCSSSSSSIIFRAAETSASSRWAGGLTLCQGRPRKSSKRKDRLLKLIQLRDRGTTRAELAQEWQQAGVSASARTAEADGHVTARPVPAPRTKPVVRVASPARPVPAPRTKPVVRVPIRHGPCPFHSGVPEQSAPPVA</sequence>
<dbReference type="Gene3D" id="3.30.70.270">
    <property type="match status" value="1"/>
</dbReference>
<evidence type="ECO:0000256" key="1">
    <source>
        <dbReference type="SAM" id="MobiDB-lite"/>
    </source>
</evidence>
<dbReference type="InterPro" id="IPR043128">
    <property type="entry name" value="Rev_trsase/Diguanyl_cyclase"/>
</dbReference>
<name>A0AAN8L9T5_9TELE</name>
<dbReference type="GO" id="GO:0006259">
    <property type="term" value="P:DNA metabolic process"/>
    <property type="evidence" value="ECO:0007669"/>
    <property type="project" value="UniProtKB-ARBA"/>
</dbReference>